<evidence type="ECO:0000259" key="3">
    <source>
        <dbReference type="Pfam" id="PF03703"/>
    </source>
</evidence>
<gene>
    <name evidence="4" type="ORF">BJY28_000534</name>
</gene>
<dbReference type="AlphaFoldDB" id="A0A852XC63"/>
<evidence type="ECO:0000313" key="4">
    <source>
        <dbReference type="EMBL" id="NYG36065.1"/>
    </source>
</evidence>
<dbReference type="PANTHER" id="PTHR37938:SF1">
    <property type="entry name" value="BLL0215 PROTEIN"/>
    <property type="match status" value="1"/>
</dbReference>
<evidence type="ECO:0000313" key="5">
    <source>
        <dbReference type="Proteomes" id="UP000592181"/>
    </source>
</evidence>
<feature type="compositionally biased region" description="Basic residues" evidence="1">
    <location>
        <begin position="185"/>
        <end position="197"/>
    </location>
</feature>
<sequence>MSKYLHPREQVVTEIRHHRVVLLKPLGILLAVTVVALWIDASTPDASLGTLPRLAWATWIAVAAWAVWQVFEWRHTRVVVTSKRIMLFEGFITRRVSMMPLSKVTDMSYDLTVPGRILGYGHFVLESAGQDQALSSIDFVPDPDGHYQDIIGQIFGLEDEDGPDDGHGHDLGDEDEPDEDDRERRGRARRREQLRRRSHEEDAQRREEWELEKARRERRQRRADYLAQEQQEELHPPHLRTGRGDPSIYRSADLVRRDRDADTGELPPYTEHDTGELPPYDDDWRP</sequence>
<keyword evidence="5" id="KW-1185">Reference proteome</keyword>
<feature type="transmembrane region" description="Helical" evidence="2">
    <location>
        <begin position="51"/>
        <end position="68"/>
    </location>
</feature>
<feature type="compositionally biased region" description="Basic and acidic residues" evidence="1">
    <location>
        <begin position="253"/>
        <end position="262"/>
    </location>
</feature>
<dbReference type="Pfam" id="PF03703">
    <property type="entry name" value="bPH_2"/>
    <property type="match status" value="1"/>
</dbReference>
<evidence type="ECO:0000256" key="2">
    <source>
        <dbReference type="SAM" id="Phobius"/>
    </source>
</evidence>
<keyword evidence="2" id="KW-0472">Membrane</keyword>
<feature type="transmembrane region" description="Helical" evidence="2">
    <location>
        <begin position="21"/>
        <end position="39"/>
    </location>
</feature>
<dbReference type="EMBL" id="JACBZX010000001">
    <property type="protein sequence ID" value="NYG36065.1"/>
    <property type="molecule type" value="Genomic_DNA"/>
</dbReference>
<dbReference type="PANTHER" id="PTHR37938">
    <property type="entry name" value="BLL0215 PROTEIN"/>
    <property type="match status" value="1"/>
</dbReference>
<feature type="domain" description="YdbS-like PH" evidence="3">
    <location>
        <begin position="73"/>
        <end position="141"/>
    </location>
</feature>
<dbReference type="Proteomes" id="UP000592181">
    <property type="component" value="Unassembled WGS sequence"/>
</dbReference>
<keyword evidence="2" id="KW-1133">Transmembrane helix</keyword>
<feature type="compositionally biased region" description="Basic and acidic residues" evidence="1">
    <location>
        <begin position="198"/>
        <end position="215"/>
    </location>
</feature>
<feature type="compositionally biased region" description="Acidic residues" evidence="1">
    <location>
        <begin position="172"/>
        <end position="181"/>
    </location>
</feature>
<name>A0A852XC63_9MICO</name>
<protein>
    <submittedName>
        <fullName evidence="4">Membrane protein YdbS with pleckstrin-like domain</fullName>
    </submittedName>
</protein>
<reference evidence="4 5" key="1">
    <citation type="submission" date="2020-07" db="EMBL/GenBank/DDBJ databases">
        <title>Sequencing the genomes of 1000 actinobacteria strains.</title>
        <authorList>
            <person name="Klenk H.-P."/>
        </authorList>
    </citation>
    <scope>NUCLEOTIDE SEQUENCE [LARGE SCALE GENOMIC DNA]</scope>
    <source>
        <strain evidence="4 5">DSM 24723</strain>
    </source>
</reference>
<organism evidence="4 5">
    <name type="scientific">Janibacter alkaliphilus</name>
    <dbReference type="NCBI Taxonomy" id="1069963"/>
    <lineage>
        <taxon>Bacteria</taxon>
        <taxon>Bacillati</taxon>
        <taxon>Actinomycetota</taxon>
        <taxon>Actinomycetes</taxon>
        <taxon>Micrococcales</taxon>
        <taxon>Intrasporangiaceae</taxon>
        <taxon>Janibacter</taxon>
    </lineage>
</organism>
<dbReference type="RefSeq" id="WP_179461631.1">
    <property type="nucleotide sequence ID" value="NZ_JACBZX010000001.1"/>
</dbReference>
<comment type="caution">
    <text evidence="4">The sequence shown here is derived from an EMBL/GenBank/DDBJ whole genome shotgun (WGS) entry which is preliminary data.</text>
</comment>
<accession>A0A852XC63</accession>
<proteinExistence type="predicted"/>
<evidence type="ECO:0000256" key="1">
    <source>
        <dbReference type="SAM" id="MobiDB-lite"/>
    </source>
</evidence>
<dbReference type="InterPro" id="IPR005182">
    <property type="entry name" value="YdbS-like_PH"/>
</dbReference>
<feature type="region of interest" description="Disordered" evidence="1">
    <location>
        <begin position="156"/>
        <end position="286"/>
    </location>
</feature>
<keyword evidence="2" id="KW-0812">Transmembrane</keyword>